<protein>
    <recommendedName>
        <fullName evidence="1">Exportin-2 C-terminal domain-containing protein</fullName>
    </recommendedName>
</protein>
<dbReference type="AlphaFoldDB" id="A0AA35VNE3"/>
<feature type="domain" description="Exportin-2 C-terminal" evidence="1">
    <location>
        <begin position="1"/>
        <end position="190"/>
    </location>
</feature>
<evidence type="ECO:0000313" key="3">
    <source>
        <dbReference type="Proteomes" id="UP001177003"/>
    </source>
</evidence>
<name>A0AA35VNE3_LACSI</name>
<dbReference type="Pfam" id="PF03378">
    <property type="entry name" value="CAS_CSE1"/>
    <property type="match status" value="1"/>
</dbReference>
<dbReference type="InterPro" id="IPR011989">
    <property type="entry name" value="ARM-like"/>
</dbReference>
<dbReference type="GO" id="GO:0005829">
    <property type="term" value="C:cytosol"/>
    <property type="evidence" value="ECO:0007669"/>
    <property type="project" value="TreeGrafter"/>
</dbReference>
<dbReference type="InterPro" id="IPR016024">
    <property type="entry name" value="ARM-type_fold"/>
</dbReference>
<evidence type="ECO:0000259" key="1">
    <source>
        <dbReference type="Pfam" id="PF03378"/>
    </source>
</evidence>
<dbReference type="EMBL" id="OX465078">
    <property type="protein sequence ID" value="CAI9272019.1"/>
    <property type="molecule type" value="Genomic_DNA"/>
</dbReference>
<dbReference type="GO" id="GO:0005049">
    <property type="term" value="F:nuclear export signal receptor activity"/>
    <property type="evidence" value="ECO:0007669"/>
    <property type="project" value="TreeGrafter"/>
</dbReference>
<dbReference type="SUPFAM" id="SSF48371">
    <property type="entry name" value="ARM repeat"/>
    <property type="match status" value="1"/>
</dbReference>
<evidence type="ECO:0000313" key="2">
    <source>
        <dbReference type="EMBL" id="CAI9272019.1"/>
    </source>
</evidence>
<dbReference type="GO" id="GO:0006606">
    <property type="term" value="P:protein import into nucleus"/>
    <property type="evidence" value="ECO:0007669"/>
    <property type="project" value="TreeGrafter"/>
</dbReference>
<dbReference type="PANTHER" id="PTHR10997:SF8">
    <property type="entry name" value="EXPORTIN-2"/>
    <property type="match status" value="1"/>
</dbReference>
<gene>
    <name evidence="2" type="ORF">LSALG_LOCUS12266</name>
</gene>
<dbReference type="GO" id="GO:0006611">
    <property type="term" value="P:protein export from nucleus"/>
    <property type="evidence" value="ECO:0007669"/>
    <property type="project" value="TreeGrafter"/>
</dbReference>
<dbReference type="GO" id="GO:0005635">
    <property type="term" value="C:nuclear envelope"/>
    <property type="evidence" value="ECO:0007669"/>
    <property type="project" value="TreeGrafter"/>
</dbReference>
<proteinExistence type="predicted"/>
<dbReference type="PANTHER" id="PTHR10997">
    <property type="entry name" value="IMPORTIN-7, 8, 11"/>
    <property type="match status" value="1"/>
</dbReference>
<dbReference type="InterPro" id="IPR005043">
    <property type="entry name" value="XPO2_C"/>
</dbReference>
<keyword evidence="3" id="KW-1185">Reference proteome</keyword>
<dbReference type="Proteomes" id="UP001177003">
    <property type="component" value="Chromosome 2"/>
</dbReference>
<accession>A0AA35VNE3</accession>
<dbReference type="Gene3D" id="1.25.10.10">
    <property type="entry name" value="Leucine-rich Repeat Variant"/>
    <property type="match status" value="1"/>
</dbReference>
<sequence length="200" mass="22256">MKQIWVSLFTRLENSKTPRLIRCLIIFLVKHGVEALVDSINSVQANLFQVILSRFWIPNLKTITGYTEVKLSAVASAKLLCESPSMLDPAAEELCGKLLDGVVTLLSLPEEEKVEDEPEVPDFGEATGYQATIVRLHNVGKKEGDPLEEIKDPKYFSMALLVVLSSKFSGRFPLVITRYLSPANQAALLQLCHSYHLSIV</sequence>
<reference evidence="2" key="1">
    <citation type="submission" date="2023-04" db="EMBL/GenBank/DDBJ databases">
        <authorList>
            <person name="Vijverberg K."/>
            <person name="Xiong W."/>
            <person name="Schranz E."/>
        </authorList>
    </citation>
    <scope>NUCLEOTIDE SEQUENCE</scope>
</reference>
<organism evidence="2 3">
    <name type="scientific">Lactuca saligna</name>
    <name type="common">Willowleaf lettuce</name>
    <dbReference type="NCBI Taxonomy" id="75948"/>
    <lineage>
        <taxon>Eukaryota</taxon>
        <taxon>Viridiplantae</taxon>
        <taxon>Streptophyta</taxon>
        <taxon>Embryophyta</taxon>
        <taxon>Tracheophyta</taxon>
        <taxon>Spermatophyta</taxon>
        <taxon>Magnoliopsida</taxon>
        <taxon>eudicotyledons</taxon>
        <taxon>Gunneridae</taxon>
        <taxon>Pentapetalae</taxon>
        <taxon>asterids</taxon>
        <taxon>campanulids</taxon>
        <taxon>Asterales</taxon>
        <taxon>Asteraceae</taxon>
        <taxon>Cichorioideae</taxon>
        <taxon>Cichorieae</taxon>
        <taxon>Lactucinae</taxon>
        <taxon>Lactuca</taxon>
    </lineage>
</organism>
<dbReference type="GO" id="GO:0031267">
    <property type="term" value="F:small GTPase binding"/>
    <property type="evidence" value="ECO:0007669"/>
    <property type="project" value="InterPro"/>
</dbReference>